<dbReference type="AlphaFoldDB" id="A0A0B7NP95"/>
<organism evidence="1 2">
    <name type="scientific">Parasitella parasitica</name>
    <dbReference type="NCBI Taxonomy" id="35722"/>
    <lineage>
        <taxon>Eukaryota</taxon>
        <taxon>Fungi</taxon>
        <taxon>Fungi incertae sedis</taxon>
        <taxon>Mucoromycota</taxon>
        <taxon>Mucoromycotina</taxon>
        <taxon>Mucoromycetes</taxon>
        <taxon>Mucorales</taxon>
        <taxon>Mucorineae</taxon>
        <taxon>Mucoraceae</taxon>
        <taxon>Parasitella</taxon>
    </lineage>
</organism>
<keyword evidence="2" id="KW-1185">Reference proteome</keyword>
<evidence type="ECO:0000313" key="1">
    <source>
        <dbReference type="EMBL" id="CEP19232.1"/>
    </source>
</evidence>
<protein>
    <submittedName>
        <fullName evidence="1">Uncharacterized protein</fullName>
    </submittedName>
</protein>
<dbReference type="Proteomes" id="UP000054107">
    <property type="component" value="Unassembled WGS sequence"/>
</dbReference>
<accession>A0A0B7NP95</accession>
<evidence type="ECO:0000313" key="2">
    <source>
        <dbReference type="Proteomes" id="UP000054107"/>
    </source>
</evidence>
<sequence length="131" mass="14735">MARQVQTNETDGLTSSLIYGHGMCQANSKLGSLKVDKAHTLGSQSDKLDSWNQSFNNIGTQRTDNQSGAITNPRNSRHIRQSVKMYYRTFIHIYSTGTISTIVEITLKMTVNFAPFALNVYKVQFNVLQLM</sequence>
<gene>
    <name evidence="1" type="primary">PARPA_13545.1 scaffold 46959</name>
</gene>
<dbReference type="EMBL" id="LN734017">
    <property type="protein sequence ID" value="CEP19232.1"/>
    <property type="molecule type" value="Genomic_DNA"/>
</dbReference>
<proteinExistence type="predicted"/>
<name>A0A0B7NP95_9FUNG</name>
<reference evidence="1 2" key="1">
    <citation type="submission" date="2014-09" db="EMBL/GenBank/DDBJ databases">
        <authorList>
            <person name="Ellenberger Sabrina"/>
        </authorList>
    </citation>
    <scope>NUCLEOTIDE SEQUENCE [LARGE SCALE GENOMIC DNA]</scope>
    <source>
        <strain evidence="1 2">CBS 412.66</strain>
    </source>
</reference>